<keyword evidence="2" id="KW-1185">Reference proteome</keyword>
<dbReference type="Proteomes" id="UP001501310">
    <property type="component" value="Unassembled WGS sequence"/>
</dbReference>
<proteinExistence type="predicted"/>
<dbReference type="Pfam" id="PF10722">
    <property type="entry name" value="YbjN"/>
    <property type="match status" value="1"/>
</dbReference>
<reference evidence="2" key="1">
    <citation type="journal article" date="2019" name="Int. J. Syst. Evol. Microbiol.">
        <title>The Global Catalogue of Microorganisms (GCM) 10K type strain sequencing project: providing services to taxonomists for standard genome sequencing and annotation.</title>
        <authorList>
            <consortium name="The Broad Institute Genomics Platform"/>
            <consortium name="The Broad Institute Genome Sequencing Center for Infectious Disease"/>
            <person name="Wu L."/>
            <person name="Ma J."/>
        </authorList>
    </citation>
    <scope>NUCLEOTIDE SEQUENCE [LARGE SCALE GENOMIC DNA]</scope>
    <source>
        <strain evidence="2">JCM 16603</strain>
    </source>
</reference>
<comment type="caution">
    <text evidence="1">The sequence shown here is derived from an EMBL/GenBank/DDBJ whole genome shotgun (WGS) entry which is preliminary data.</text>
</comment>
<evidence type="ECO:0000313" key="2">
    <source>
        <dbReference type="Proteomes" id="UP001501310"/>
    </source>
</evidence>
<dbReference type="InterPro" id="IPR019660">
    <property type="entry name" value="Put_sensory_transdc_reg_YbjN"/>
</dbReference>
<organism evidence="1 2">
    <name type="scientific">Sphingomonas humi</name>
    <dbReference type="NCBI Taxonomy" id="335630"/>
    <lineage>
        <taxon>Bacteria</taxon>
        <taxon>Pseudomonadati</taxon>
        <taxon>Pseudomonadota</taxon>
        <taxon>Alphaproteobacteria</taxon>
        <taxon>Sphingomonadales</taxon>
        <taxon>Sphingomonadaceae</taxon>
        <taxon>Sphingomonas</taxon>
    </lineage>
</organism>
<name>A0ABP7S8Y8_9SPHN</name>
<gene>
    <name evidence="1" type="ORF">GCM10022211_22450</name>
</gene>
<dbReference type="EMBL" id="BAAAZD010000002">
    <property type="protein sequence ID" value="GAA4008389.1"/>
    <property type="molecule type" value="Genomic_DNA"/>
</dbReference>
<protein>
    <submittedName>
        <fullName evidence="1">YbjN domain-containing protein</fullName>
    </submittedName>
</protein>
<dbReference type="CDD" id="cd17033">
    <property type="entry name" value="DR1245-like"/>
    <property type="match status" value="1"/>
</dbReference>
<sequence length="173" mass="19125">MSVLARDEENQGEERDDGAPIEVLEAYFEARGWACERTGDGEIVASAPGSWAQYELRGVWRPEDQVLQFLAFPDVKVSADKRAAMYETLGLVNEQLWLGHFELWSSSGLIVFRYAALMDGGDDGLSFEQAEALSEAALEECERFYPVFQFVMWGGKSPSEAISAALIETAGEA</sequence>
<accession>A0ABP7S8Y8</accession>
<evidence type="ECO:0000313" key="1">
    <source>
        <dbReference type="EMBL" id="GAA4008389.1"/>
    </source>
</evidence>